<dbReference type="PANTHER" id="PTHR10270">
    <property type="entry name" value="SOX TRANSCRIPTION FACTOR"/>
    <property type="match status" value="1"/>
</dbReference>
<feature type="region of interest" description="Disordered" evidence="5">
    <location>
        <begin position="144"/>
        <end position="164"/>
    </location>
</feature>
<evidence type="ECO:0000256" key="2">
    <source>
        <dbReference type="ARBA" id="ARBA00023125"/>
    </source>
</evidence>
<feature type="region of interest" description="Disordered" evidence="5">
    <location>
        <begin position="1"/>
        <end position="56"/>
    </location>
</feature>
<dbReference type="InterPro" id="IPR036910">
    <property type="entry name" value="HMG_box_dom_sf"/>
</dbReference>
<dbReference type="RefSeq" id="XP_016644567.1">
    <property type="nucleotide sequence ID" value="XM_016785785.1"/>
</dbReference>
<dbReference type="GO" id="GO:0030154">
    <property type="term" value="P:cell differentiation"/>
    <property type="evidence" value="ECO:0007669"/>
    <property type="project" value="TreeGrafter"/>
</dbReference>
<dbReference type="InterPro" id="IPR050140">
    <property type="entry name" value="SRY-related_HMG-box_TF-like"/>
</dbReference>
<evidence type="ECO:0000313" key="7">
    <source>
        <dbReference type="EMBL" id="KEZ44768.1"/>
    </source>
</evidence>
<dbReference type="OMA" id="CAGPDVT"/>
<evidence type="ECO:0000256" key="4">
    <source>
        <dbReference type="PROSITE-ProRule" id="PRU00267"/>
    </source>
</evidence>
<feature type="region of interest" description="Disordered" evidence="5">
    <location>
        <begin position="307"/>
        <end position="331"/>
    </location>
</feature>
<dbReference type="EMBL" id="JOWA01000087">
    <property type="protein sequence ID" value="KEZ44768.1"/>
    <property type="molecule type" value="Genomic_DNA"/>
</dbReference>
<feature type="DNA-binding region" description="HMG box" evidence="4">
    <location>
        <begin position="75"/>
        <end position="143"/>
    </location>
</feature>
<keyword evidence="4" id="KW-0539">Nucleus</keyword>
<keyword evidence="8" id="KW-1185">Reference proteome</keyword>
<keyword evidence="3" id="KW-0804">Transcription</keyword>
<gene>
    <name evidence="7" type="ORF">SAPIO_CDS2868</name>
</gene>
<organism evidence="7 8">
    <name type="scientific">Pseudallescheria apiosperma</name>
    <name type="common">Scedosporium apiospermum</name>
    <dbReference type="NCBI Taxonomy" id="563466"/>
    <lineage>
        <taxon>Eukaryota</taxon>
        <taxon>Fungi</taxon>
        <taxon>Dikarya</taxon>
        <taxon>Ascomycota</taxon>
        <taxon>Pezizomycotina</taxon>
        <taxon>Sordariomycetes</taxon>
        <taxon>Hypocreomycetidae</taxon>
        <taxon>Microascales</taxon>
        <taxon>Microascaceae</taxon>
        <taxon>Scedosporium</taxon>
    </lineage>
</organism>
<dbReference type="GO" id="GO:0000978">
    <property type="term" value="F:RNA polymerase II cis-regulatory region sequence-specific DNA binding"/>
    <property type="evidence" value="ECO:0007669"/>
    <property type="project" value="TreeGrafter"/>
</dbReference>
<dbReference type="Proteomes" id="UP000028545">
    <property type="component" value="Unassembled WGS sequence"/>
</dbReference>
<dbReference type="SMART" id="SM00398">
    <property type="entry name" value="HMG"/>
    <property type="match status" value="1"/>
</dbReference>
<feature type="region of interest" description="Disordered" evidence="5">
    <location>
        <begin position="193"/>
        <end position="289"/>
    </location>
</feature>
<evidence type="ECO:0000313" key="8">
    <source>
        <dbReference type="Proteomes" id="UP000028545"/>
    </source>
</evidence>
<keyword evidence="2 4" id="KW-0238">DNA-binding</keyword>
<feature type="domain" description="HMG box" evidence="6">
    <location>
        <begin position="75"/>
        <end position="143"/>
    </location>
</feature>
<evidence type="ECO:0000256" key="5">
    <source>
        <dbReference type="SAM" id="MobiDB-lite"/>
    </source>
</evidence>
<keyword evidence="1" id="KW-0805">Transcription regulation</keyword>
<dbReference type="AlphaFoldDB" id="A0A084GBQ6"/>
<dbReference type="SUPFAM" id="SSF47095">
    <property type="entry name" value="HMG-box"/>
    <property type="match status" value="1"/>
</dbReference>
<feature type="compositionally biased region" description="Polar residues" evidence="5">
    <location>
        <begin position="44"/>
        <end position="56"/>
    </location>
</feature>
<protein>
    <submittedName>
        <fullName evidence="7">HMG box protein</fullName>
    </submittedName>
</protein>
<evidence type="ECO:0000259" key="6">
    <source>
        <dbReference type="PROSITE" id="PS50118"/>
    </source>
</evidence>
<dbReference type="InterPro" id="IPR009071">
    <property type="entry name" value="HMG_box_dom"/>
</dbReference>
<dbReference type="OrthoDB" id="6247875at2759"/>
<name>A0A084GBQ6_PSEDA</name>
<comment type="caution">
    <text evidence="7">The sequence shown here is derived from an EMBL/GenBank/DDBJ whole genome shotgun (WGS) entry which is preliminary data.</text>
</comment>
<dbReference type="Gene3D" id="1.10.30.10">
    <property type="entry name" value="High mobility group box domain"/>
    <property type="match status" value="1"/>
</dbReference>
<feature type="compositionally biased region" description="Pro residues" evidence="5">
    <location>
        <begin position="259"/>
        <end position="269"/>
    </location>
</feature>
<sequence length="668" mass="73269">MDTSFHQRPRDEQMVLPSSSSSGRLTRKRAGSIDIEQANRQKFENLSLSTPSSAGLTSNSDGRDYICLCAPAPKVPRPRNAFILYRQHHQAAVTAENPGLPNPEVSKIIGEQWRNEAEAVKAYWKNLAEEEKQRHQLQYPDYRYTPRRGARGSGRSSISSEDGGRCPKCGGRYIATPRTPSVHYQAGRTSGAAPYGHPSLNHGEEAYFVPPGHGGLGPNRVPQPYGFSPSGGLRNIQEEEYDSMFAGPESKRRRFDTPPGYPIERPPGNHPDQNGPHSGRPDLLGRTFSDRLYGVGPQQAATNEGLVTSTSAPSASQQDPVALPPLRSNPRFDESLRLPPLHTQLAPTQEAVETPMLAVAKGKDSQEKGVVAMIMSIPYLKKIEVLCNITPSYPQISSRNNDKAAGRGYFIAVDGPVDSTLREVGAAVERALQTYGDAAVKTFVNPAPIPAISGLEFGFHNSQSGMSVSEDPSHHLDAYIRLISQWHELSKDIIDHITTAPVPTSEMDVEMQRSASDGNIALGSSAQAENNGYGIPTHDRFDNCGGTYVRKPGTRRSSKIPIALVPGGFSVTLSDRFACAVPITDTYSPVDHWQWMATLWRGIVSPDLFVYVKPSPETDVNQRNTVEVKSHNVMLVRVPKGMSLDQKTERRLAFEITEWVRAGQGHRV</sequence>
<feature type="compositionally biased region" description="Polar residues" evidence="5">
    <location>
        <begin position="307"/>
        <end position="319"/>
    </location>
</feature>
<dbReference type="KEGG" id="sapo:SAPIO_CDS2868"/>
<dbReference type="PANTHER" id="PTHR10270:SF320">
    <property type="entry name" value="BOX TRANSCRIPTIONAL REGULATOR, PUTATIVE (AFU_ORTHOLOGUE AFUA_4G10820)-RELATED"/>
    <property type="match status" value="1"/>
</dbReference>
<evidence type="ECO:0000256" key="1">
    <source>
        <dbReference type="ARBA" id="ARBA00023015"/>
    </source>
</evidence>
<dbReference type="GO" id="GO:0001228">
    <property type="term" value="F:DNA-binding transcription activator activity, RNA polymerase II-specific"/>
    <property type="evidence" value="ECO:0007669"/>
    <property type="project" value="TreeGrafter"/>
</dbReference>
<dbReference type="GeneID" id="27721940"/>
<dbReference type="PROSITE" id="PS50118">
    <property type="entry name" value="HMG_BOX_2"/>
    <property type="match status" value="1"/>
</dbReference>
<dbReference type="GO" id="GO:0005634">
    <property type="term" value="C:nucleus"/>
    <property type="evidence" value="ECO:0007669"/>
    <property type="project" value="UniProtKB-UniRule"/>
</dbReference>
<accession>A0A084GBQ6</accession>
<dbReference type="CDD" id="cd01389">
    <property type="entry name" value="HMG-box_ROX1-like"/>
    <property type="match status" value="1"/>
</dbReference>
<dbReference type="FunFam" id="1.10.30.10:FF:000041">
    <property type="entry name" value="HMG box family protein"/>
    <property type="match status" value="1"/>
</dbReference>
<dbReference type="Pfam" id="PF00505">
    <property type="entry name" value="HMG_box"/>
    <property type="match status" value="1"/>
</dbReference>
<proteinExistence type="predicted"/>
<reference evidence="7 8" key="1">
    <citation type="journal article" date="2014" name="Genome Announc.">
        <title>Draft genome sequence of the pathogenic fungus Scedosporium apiospermum.</title>
        <authorList>
            <person name="Vandeputte P."/>
            <person name="Ghamrawi S."/>
            <person name="Rechenmann M."/>
            <person name="Iltis A."/>
            <person name="Giraud S."/>
            <person name="Fleury M."/>
            <person name="Thornton C."/>
            <person name="Delhaes L."/>
            <person name="Meyer W."/>
            <person name="Papon N."/>
            <person name="Bouchara J.P."/>
        </authorList>
    </citation>
    <scope>NUCLEOTIDE SEQUENCE [LARGE SCALE GENOMIC DNA]</scope>
    <source>
        <strain evidence="7 8">IHEM 14462</strain>
    </source>
</reference>
<dbReference type="VEuPathDB" id="FungiDB:SAPIO_CDS2868"/>
<dbReference type="GO" id="GO:0000122">
    <property type="term" value="P:negative regulation of transcription by RNA polymerase II"/>
    <property type="evidence" value="ECO:0007669"/>
    <property type="project" value="TreeGrafter"/>
</dbReference>
<dbReference type="HOGENOM" id="CLU_010453_0_1_1"/>
<evidence type="ECO:0000256" key="3">
    <source>
        <dbReference type="ARBA" id="ARBA00023163"/>
    </source>
</evidence>